<sequence length="133" mass="14799">MLFGALVAYFGLSEIGGIRKDYRIGQNSEVIDAQIDGRCRARKLFFVSCDVVITHENGITKKEFSYIGMTGDIEVQAIANRYRPEQVTLDIAADKIMARGFYVMFIAGIGLGMLGLGLFTAFVVMPRHKQILE</sequence>
<name>A0A238HGW9_9NEIS</name>
<dbReference type="Proteomes" id="UP000215450">
    <property type="component" value="Unassembled WGS sequence"/>
</dbReference>
<keyword evidence="4" id="KW-1185">Reference proteome</keyword>
<evidence type="ECO:0000313" key="4">
    <source>
        <dbReference type="Proteomes" id="UP000215450"/>
    </source>
</evidence>
<reference evidence="2" key="1">
    <citation type="submission" date="2017-05" db="EMBL/GenBank/DDBJ databases">
        <authorList>
            <person name="Song R."/>
            <person name="Chenine A.L."/>
            <person name="Ruprecht R.M."/>
        </authorList>
    </citation>
    <scope>NUCLEOTIDE SEQUENCE</scope>
    <source>
        <strain evidence="2">Kingella_eburonensis</strain>
    </source>
</reference>
<protein>
    <submittedName>
        <fullName evidence="2">Uncharacterized protein</fullName>
    </submittedName>
</protein>
<evidence type="ECO:0000256" key="1">
    <source>
        <dbReference type="SAM" id="Phobius"/>
    </source>
</evidence>
<keyword evidence="1" id="KW-1133">Transmembrane helix</keyword>
<dbReference type="STRING" id="1522312.GCA_900177895_00464"/>
<keyword evidence="1" id="KW-0472">Membrane</keyword>
<dbReference type="EMBL" id="FXUV02000013">
    <property type="protein sequence ID" value="SNB61556.1"/>
    <property type="molecule type" value="Genomic_DNA"/>
</dbReference>
<organism evidence="2">
    <name type="scientific">Kingella negevensis</name>
    <dbReference type="NCBI Taxonomy" id="1522312"/>
    <lineage>
        <taxon>Bacteria</taxon>
        <taxon>Pseudomonadati</taxon>
        <taxon>Pseudomonadota</taxon>
        <taxon>Betaproteobacteria</taxon>
        <taxon>Neisseriales</taxon>
        <taxon>Neisseriaceae</taxon>
        <taxon>Kingella</taxon>
    </lineage>
</organism>
<dbReference type="AlphaFoldDB" id="A0A238HGW9"/>
<dbReference type="EMBL" id="FXUV01000027">
    <property type="protein sequence ID" value="SMQ12622.1"/>
    <property type="molecule type" value="Genomic_DNA"/>
</dbReference>
<gene>
    <name evidence="3" type="ORF">KEBURONENSIS_00853</name>
    <name evidence="2" type="ORF">KEBURONENSIS_01523</name>
</gene>
<evidence type="ECO:0000313" key="2">
    <source>
        <dbReference type="EMBL" id="SMQ12622.1"/>
    </source>
</evidence>
<evidence type="ECO:0000313" key="3">
    <source>
        <dbReference type="EMBL" id="SNB61556.1"/>
    </source>
</evidence>
<dbReference type="OrthoDB" id="7066924at2"/>
<accession>A0A238HGW9</accession>
<feature type="transmembrane region" description="Helical" evidence="1">
    <location>
        <begin position="101"/>
        <end position="125"/>
    </location>
</feature>
<proteinExistence type="predicted"/>
<reference evidence="3 4" key="2">
    <citation type="submission" date="2017-06" db="EMBL/GenBank/DDBJ databases">
        <authorList>
            <person name="Kim H.J."/>
            <person name="Triplett B.A."/>
        </authorList>
    </citation>
    <scope>NUCLEOTIDE SEQUENCE [LARGE SCALE GENOMIC DNA]</scope>
    <source>
        <strain evidence="3">Kingella_eburonensis</strain>
    </source>
</reference>
<dbReference type="RefSeq" id="WP_095062776.1">
    <property type="nucleotide sequence ID" value="NZ_FXUV02000013.1"/>
</dbReference>
<keyword evidence="1" id="KW-0812">Transmembrane</keyword>